<protein>
    <submittedName>
        <fullName evidence="1">Uncharacterized protein</fullName>
    </submittedName>
</protein>
<accession>A0A8T0I4M0</accession>
<evidence type="ECO:0000313" key="2">
    <source>
        <dbReference type="Proteomes" id="UP000822688"/>
    </source>
</evidence>
<evidence type="ECO:0000313" key="1">
    <source>
        <dbReference type="EMBL" id="KAG0577849.1"/>
    </source>
</evidence>
<organism evidence="1 2">
    <name type="scientific">Ceratodon purpureus</name>
    <name type="common">Fire moss</name>
    <name type="synonym">Dicranum purpureum</name>
    <dbReference type="NCBI Taxonomy" id="3225"/>
    <lineage>
        <taxon>Eukaryota</taxon>
        <taxon>Viridiplantae</taxon>
        <taxon>Streptophyta</taxon>
        <taxon>Embryophyta</taxon>
        <taxon>Bryophyta</taxon>
        <taxon>Bryophytina</taxon>
        <taxon>Bryopsida</taxon>
        <taxon>Dicranidae</taxon>
        <taxon>Pseudoditrichales</taxon>
        <taxon>Ditrichaceae</taxon>
        <taxon>Ceratodon</taxon>
    </lineage>
</organism>
<reference evidence="1" key="1">
    <citation type="submission" date="2020-06" db="EMBL/GenBank/DDBJ databases">
        <title>WGS assembly of Ceratodon purpureus strain R40.</title>
        <authorList>
            <person name="Carey S.B."/>
            <person name="Jenkins J."/>
            <person name="Shu S."/>
            <person name="Lovell J.T."/>
            <person name="Sreedasyam A."/>
            <person name="Maumus F."/>
            <person name="Tiley G.P."/>
            <person name="Fernandez-Pozo N."/>
            <person name="Barry K."/>
            <person name="Chen C."/>
            <person name="Wang M."/>
            <person name="Lipzen A."/>
            <person name="Daum C."/>
            <person name="Saski C.A."/>
            <person name="Payton A.C."/>
            <person name="Mcbreen J.C."/>
            <person name="Conrad R.E."/>
            <person name="Kollar L.M."/>
            <person name="Olsson S."/>
            <person name="Huttunen S."/>
            <person name="Landis J.B."/>
            <person name="Wickett N.J."/>
            <person name="Johnson M.G."/>
            <person name="Rensing S.A."/>
            <person name="Grimwood J."/>
            <person name="Schmutz J."/>
            <person name="Mcdaniel S.F."/>
        </authorList>
    </citation>
    <scope>NUCLEOTIDE SEQUENCE</scope>
    <source>
        <strain evidence="1">R40</strain>
    </source>
</reference>
<comment type="caution">
    <text evidence="1">The sequence shown here is derived from an EMBL/GenBank/DDBJ whole genome shotgun (WGS) entry which is preliminary data.</text>
</comment>
<sequence length="120" mass="13710">MSPNATRNNNSGTYFKLNCHKNAKLIIIHHKVSKTIYHGTGLLTACLEEDPLGTNTTNAGHLQEFDAAQSELLDHFIKWLTNEHNCFSIQCFTCTCNTISETKKHQSTPYRQHYAWKNKT</sequence>
<proteinExistence type="predicted"/>
<keyword evidence="2" id="KW-1185">Reference proteome</keyword>
<dbReference type="EMBL" id="CM026425">
    <property type="protein sequence ID" value="KAG0577849.1"/>
    <property type="molecule type" value="Genomic_DNA"/>
</dbReference>
<name>A0A8T0I4M0_CERPU</name>
<dbReference type="Proteomes" id="UP000822688">
    <property type="component" value="Chromosome 5"/>
</dbReference>
<dbReference type="AlphaFoldDB" id="A0A8T0I4M0"/>
<gene>
    <name evidence="1" type="ORF">KC19_5G186500</name>
</gene>